<accession>A0A0M8M9C1</accession>
<gene>
    <name evidence="2" type="ORF">AM493_03615</name>
</gene>
<feature type="transmembrane region" description="Helical" evidence="1">
    <location>
        <begin position="12"/>
        <end position="37"/>
    </location>
</feature>
<dbReference type="STRING" id="1202724.AM493_03615"/>
<keyword evidence="1" id="KW-1133">Transmembrane helix</keyword>
<proteinExistence type="predicted"/>
<reference evidence="2 3" key="1">
    <citation type="submission" date="2015-08" db="EMBL/GenBank/DDBJ databases">
        <title>Whole genome sequence of Flavobacterium akiainvivens IK-1T, from decaying Wikstroemia oahuensis, an endemic Hawaiian shrub.</title>
        <authorList>
            <person name="Wan X."/>
            <person name="Hou S."/>
            <person name="Saito J."/>
            <person name="Donachie S."/>
        </authorList>
    </citation>
    <scope>NUCLEOTIDE SEQUENCE [LARGE SCALE GENOMIC DNA]</scope>
    <source>
        <strain evidence="2 3">IK-1</strain>
    </source>
</reference>
<evidence type="ECO:0000313" key="3">
    <source>
        <dbReference type="Proteomes" id="UP000037755"/>
    </source>
</evidence>
<evidence type="ECO:0000313" key="2">
    <source>
        <dbReference type="EMBL" id="KOS05225.1"/>
    </source>
</evidence>
<protein>
    <recommendedName>
        <fullName evidence="4">RING-type E3 ubiquitin transferase</fullName>
    </recommendedName>
</protein>
<dbReference type="PATRIC" id="fig|1202724.3.peg.744"/>
<evidence type="ECO:0000256" key="1">
    <source>
        <dbReference type="SAM" id="Phobius"/>
    </source>
</evidence>
<dbReference type="RefSeq" id="WP_054406293.1">
    <property type="nucleotide sequence ID" value="NZ_FOYA01000006.1"/>
</dbReference>
<name>A0A0M8M9C1_9FLAO</name>
<keyword evidence="1" id="KW-0472">Membrane</keyword>
<organism evidence="2 3">
    <name type="scientific">Flavobacterium akiainvivens</name>
    <dbReference type="NCBI Taxonomy" id="1202724"/>
    <lineage>
        <taxon>Bacteria</taxon>
        <taxon>Pseudomonadati</taxon>
        <taxon>Bacteroidota</taxon>
        <taxon>Flavobacteriia</taxon>
        <taxon>Flavobacteriales</taxon>
        <taxon>Flavobacteriaceae</taxon>
        <taxon>Flavobacterium</taxon>
    </lineage>
</organism>
<dbReference type="AlphaFoldDB" id="A0A0M8M9C1"/>
<dbReference type="EMBL" id="LIYD01000005">
    <property type="protein sequence ID" value="KOS05225.1"/>
    <property type="molecule type" value="Genomic_DNA"/>
</dbReference>
<dbReference type="OrthoDB" id="1116096at2"/>
<keyword evidence="1" id="KW-0812">Transmembrane</keyword>
<comment type="caution">
    <text evidence="2">The sequence shown here is derived from an EMBL/GenBank/DDBJ whole genome shotgun (WGS) entry which is preliminary data.</text>
</comment>
<keyword evidence="3" id="KW-1185">Reference proteome</keyword>
<dbReference type="Proteomes" id="UP000037755">
    <property type="component" value="Unassembled WGS sequence"/>
</dbReference>
<evidence type="ECO:0008006" key="4">
    <source>
        <dbReference type="Google" id="ProtNLM"/>
    </source>
</evidence>
<sequence>MSRHTFDNLSTTQFIILVAVLVGIIALASTFSSKAIVRRRLKKGTLRRLADFKSGETGKVVGIVEFVDEPLEAPLSGRECAWYNVHILERGNKSAHTIVQEQRKVRFVLRDGDKVAYIDSDYIESYVVEDQEYNSGTFNDATERLENYLRQHGQKSEGFLGMNKGIRYVEGVLEKGESVAILGEGHWRDAESVGLPKEYGMVLAITPADGKPVYLSDDTETVAMHGE</sequence>